<protein>
    <submittedName>
        <fullName evidence="7">Thiamine pyrophosphate-binding protein</fullName>
    </submittedName>
</protein>
<dbReference type="CDD" id="cd07035">
    <property type="entry name" value="TPP_PYR_POX_like"/>
    <property type="match status" value="1"/>
</dbReference>
<dbReference type="CDD" id="cd00568">
    <property type="entry name" value="TPP_enzymes"/>
    <property type="match status" value="1"/>
</dbReference>
<dbReference type="PANTHER" id="PTHR18968">
    <property type="entry name" value="THIAMINE PYROPHOSPHATE ENZYMES"/>
    <property type="match status" value="1"/>
</dbReference>
<comment type="similarity">
    <text evidence="1 3">Belongs to the TPP enzyme family.</text>
</comment>
<evidence type="ECO:0000256" key="1">
    <source>
        <dbReference type="ARBA" id="ARBA00007812"/>
    </source>
</evidence>
<evidence type="ECO:0000256" key="3">
    <source>
        <dbReference type="RuleBase" id="RU362132"/>
    </source>
</evidence>
<dbReference type="EMBL" id="JBHRTR010000023">
    <property type="protein sequence ID" value="MFC3227426.1"/>
    <property type="molecule type" value="Genomic_DNA"/>
</dbReference>
<feature type="domain" description="Thiamine pyrophosphate enzyme TPP-binding" evidence="5">
    <location>
        <begin position="396"/>
        <end position="541"/>
    </location>
</feature>
<dbReference type="PANTHER" id="PTHR18968:SF120">
    <property type="entry name" value="ACETOLACTATE SYNTHASE LARGE SUBUNIT"/>
    <property type="match status" value="1"/>
</dbReference>
<dbReference type="InterPro" id="IPR011766">
    <property type="entry name" value="TPP_enzyme_TPP-bd"/>
</dbReference>
<feature type="domain" description="Thiamine pyrophosphate enzyme N-terminal TPP-binding" evidence="6">
    <location>
        <begin position="15"/>
        <end position="131"/>
    </location>
</feature>
<gene>
    <name evidence="7" type="ORF">ACFOGJ_09305</name>
</gene>
<dbReference type="RefSeq" id="WP_379899593.1">
    <property type="nucleotide sequence ID" value="NZ_JBHRTR010000023.1"/>
</dbReference>
<evidence type="ECO:0000259" key="6">
    <source>
        <dbReference type="Pfam" id="PF02776"/>
    </source>
</evidence>
<dbReference type="InterPro" id="IPR012001">
    <property type="entry name" value="Thiamin_PyroP_enz_TPP-bd_dom"/>
</dbReference>
<reference evidence="8" key="1">
    <citation type="journal article" date="2019" name="Int. J. Syst. Evol. Microbiol.">
        <title>The Global Catalogue of Microorganisms (GCM) 10K type strain sequencing project: providing services to taxonomists for standard genome sequencing and annotation.</title>
        <authorList>
            <consortium name="The Broad Institute Genomics Platform"/>
            <consortium name="The Broad Institute Genome Sequencing Center for Infectious Disease"/>
            <person name="Wu L."/>
            <person name="Ma J."/>
        </authorList>
    </citation>
    <scope>NUCLEOTIDE SEQUENCE [LARGE SCALE GENOMIC DNA]</scope>
    <source>
        <strain evidence="8">KCTC 42964</strain>
    </source>
</reference>
<dbReference type="Pfam" id="PF02775">
    <property type="entry name" value="TPP_enzyme_C"/>
    <property type="match status" value="1"/>
</dbReference>
<dbReference type="InterPro" id="IPR029061">
    <property type="entry name" value="THDP-binding"/>
</dbReference>
<dbReference type="Pfam" id="PF02776">
    <property type="entry name" value="TPP_enzyme_N"/>
    <property type="match status" value="1"/>
</dbReference>
<dbReference type="Gene3D" id="3.40.50.970">
    <property type="match status" value="2"/>
</dbReference>
<keyword evidence="2 3" id="KW-0786">Thiamine pyrophosphate</keyword>
<evidence type="ECO:0000259" key="5">
    <source>
        <dbReference type="Pfam" id="PF02775"/>
    </source>
</evidence>
<dbReference type="Pfam" id="PF00205">
    <property type="entry name" value="TPP_enzyme_M"/>
    <property type="match status" value="1"/>
</dbReference>
<evidence type="ECO:0000259" key="4">
    <source>
        <dbReference type="Pfam" id="PF00205"/>
    </source>
</evidence>
<evidence type="ECO:0000313" key="7">
    <source>
        <dbReference type="EMBL" id="MFC3227426.1"/>
    </source>
</evidence>
<dbReference type="InterPro" id="IPR012000">
    <property type="entry name" value="Thiamin_PyroP_enz_cen_dom"/>
</dbReference>
<sequence>MAMNEGAAPNLQPRTGGHILVDQLLLHGVEMAFCVPGESYLEVLDGLHDAADRITLVNARHEAGAANMAEAYGKLTGKPGICMVTRGPGACHAAIGVHTAAQDSTPMIMLVGQVGRDMLDREAFQEIDYRQMFGHVAKWAAQIDRTDRIPEYIARAFHTATSGRPGPVVLALPEDMLTEIAAVPDAAPYVTVAAAPPAEALEPVRALLQAAERPMLLVGGAGWSDEACAQIRRFAEANGLPAACSFRRQDVFDNRSDCFAGDLGTSGPPALIRRMKEADLLLVVGARLGEMTTQGYTVLDPPAPRQKLIHVHASAEEPGRVFAPAVAIASAPAAFAAAVADCAWVEPSRWRAWREAARADFLEAIAPPAYDGELDAGRIMADLREVLPADAVVCLDAGNHTGWPQRFLLYGRPGRQLGPTSGAMGYAVPAAVAAALAAPERLVVCGVGDGGFMMTGLEIATALQHGGRPIVLLFNNGMYGTIRMHQEREHPTRIVGTDLANPDFAALAQAMGAHAETVTRTADFLPAFERARASGRAALIELAMDPERVSTRLSLSGVREKALAAKAGGLP</sequence>
<feature type="domain" description="Thiamine pyrophosphate enzyme central" evidence="4">
    <location>
        <begin position="204"/>
        <end position="337"/>
    </location>
</feature>
<evidence type="ECO:0000256" key="2">
    <source>
        <dbReference type="ARBA" id="ARBA00023052"/>
    </source>
</evidence>
<proteinExistence type="inferred from homology"/>
<comment type="caution">
    <text evidence="7">The sequence shown here is derived from an EMBL/GenBank/DDBJ whole genome shotgun (WGS) entry which is preliminary data.</text>
</comment>
<dbReference type="InterPro" id="IPR029035">
    <property type="entry name" value="DHS-like_NAD/FAD-binding_dom"/>
</dbReference>
<organism evidence="7 8">
    <name type="scientific">Marinibaculum pumilum</name>
    <dbReference type="NCBI Taxonomy" id="1766165"/>
    <lineage>
        <taxon>Bacteria</taxon>
        <taxon>Pseudomonadati</taxon>
        <taxon>Pseudomonadota</taxon>
        <taxon>Alphaproteobacteria</taxon>
        <taxon>Rhodospirillales</taxon>
        <taxon>Rhodospirillaceae</taxon>
        <taxon>Marinibaculum</taxon>
    </lineage>
</organism>
<keyword evidence="8" id="KW-1185">Reference proteome</keyword>
<dbReference type="SUPFAM" id="SSF52467">
    <property type="entry name" value="DHS-like NAD/FAD-binding domain"/>
    <property type="match status" value="1"/>
</dbReference>
<dbReference type="SUPFAM" id="SSF52518">
    <property type="entry name" value="Thiamin diphosphate-binding fold (THDP-binding)"/>
    <property type="match status" value="2"/>
</dbReference>
<dbReference type="InterPro" id="IPR045229">
    <property type="entry name" value="TPP_enz"/>
</dbReference>
<dbReference type="Gene3D" id="3.40.50.1220">
    <property type="entry name" value="TPP-binding domain"/>
    <property type="match status" value="1"/>
</dbReference>
<dbReference type="Proteomes" id="UP001595528">
    <property type="component" value="Unassembled WGS sequence"/>
</dbReference>
<evidence type="ECO:0000313" key="8">
    <source>
        <dbReference type="Proteomes" id="UP001595528"/>
    </source>
</evidence>
<accession>A0ABV7KYP2</accession>
<name>A0ABV7KYP2_9PROT</name>
<dbReference type="NCBIfam" id="NF006052">
    <property type="entry name" value="PRK08199.1"/>
    <property type="match status" value="1"/>
</dbReference>